<feature type="compositionally biased region" description="Basic and acidic residues" evidence="1">
    <location>
        <begin position="23"/>
        <end position="38"/>
    </location>
</feature>
<accession>S9UZG7</accession>
<dbReference type="AlphaFoldDB" id="S9UZG7"/>
<evidence type="ECO:0000313" key="3">
    <source>
        <dbReference type="Proteomes" id="UP000015354"/>
    </source>
</evidence>
<reference evidence="2 3" key="1">
    <citation type="journal article" date="2013" name="PLoS ONE">
        <title>Predicting the Proteins of Angomonas deanei, Strigomonas culicis and Their Respective Endosymbionts Reveals New Aspects of the Trypanosomatidae Family.</title>
        <authorList>
            <person name="Motta M.C."/>
            <person name="Martins A.C."/>
            <person name="de Souza S.S."/>
            <person name="Catta-Preta C.M."/>
            <person name="Silva R."/>
            <person name="Klein C.C."/>
            <person name="de Almeida L.G."/>
            <person name="de Lima Cunha O."/>
            <person name="Ciapina L.P."/>
            <person name="Brocchi M."/>
            <person name="Colabardini A.C."/>
            <person name="de Araujo Lima B."/>
            <person name="Machado C.R."/>
            <person name="de Almeida Soares C.M."/>
            <person name="Probst C.M."/>
            <person name="de Menezes C.B."/>
            <person name="Thompson C.E."/>
            <person name="Bartholomeu D.C."/>
            <person name="Gradia D.F."/>
            <person name="Pavoni D.P."/>
            <person name="Grisard E.C."/>
            <person name="Fantinatti-Garboggini F."/>
            <person name="Marchini F.K."/>
            <person name="Rodrigues-Luiz G.F."/>
            <person name="Wagner G."/>
            <person name="Goldman G.H."/>
            <person name="Fietto J.L."/>
            <person name="Elias M.C."/>
            <person name="Goldman M.H."/>
            <person name="Sagot M.F."/>
            <person name="Pereira M."/>
            <person name="Stoco P.H."/>
            <person name="de Mendonca-Neto R.P."/>
            <person name="Teixeira S.M."/>
            <person name="Maciel T.E."/>
            <person name="de Oliveira Mendes T.A."/>
            <person name="Urmenyi T.P."/>
            <person name="de Souza W."/>
            <person name="Schenkman S."/>
            <person name="de Vasconcelos A.T."/>
        </authorList>
    </citation>
    <scope>NUCLEOTIDE SEQUENCE [LARGE SCALE GENOMIC DNA]</scope>
</reference>
<feature type="region of interest" description="Disordered" evidence="1">
    <location>
        <begin position="1"/>
        <end position="38"/>
    </location>
</feature>
<dbReference type="OrthoDB" id="10261904at2759"/>
<dbReference type="Proteomes" id="UP000015354">
    <property type="component" value="Unassembled WGS sequence"/>
</dbReference>
<dbReference type="EMBL" id="ATMH01011636">
    <property type="protein sequence ID" value="EPY15950.1"/>
    <property type="molecule type" value="Genomic_DNA"/>
</dbReference>
<protein>
    <submittedName>
        <fullName evidence="2">Uncharacterized protein</fullName>
    </submittedName>
</protein>
<sequence>MRENEEQEKLQKESSRLVTAKTAKRDRGAQDDMGYDDDKHGFKDFAATRFRKENEKVFEMTKEKQRKSLWAKRREAKKK</sequence>
<gene>
    <name evidence="2" type="ORF">STCU_11648</name>
</gene>
<evidence type="ECO:0000313" key="2">
    <source>
        <dbReference type="EMBL" id="EPY15950.1"/>
    </source>
</evidence>
<organism evidence="2 3">
    <name type="scientific">Strigomonas culicis</name>
    <dbReference type="NCBI Taxonomy" id="28005"/>
    <lineage>
        <taxon>Eukaryota</taxon>
        <taxon>Discoba</taxon>
        <taxon>Euglenozoa</taxon>
        <taxon>Kinetoplastea</taxon>
        <taxon>Metakinetoplastina</taxon>
        <taxon>Trypanosomatida</taxon>
        <taxon>Trypanosomatidae</taxon>
        <taxon>Strigomonadinae</taxon>
        <taxon>Strigomonas</taxon>
    </lineage>
</organism>
<feature type="compositionally biased region" description="Basic and acidic residues" evidence="1">
    <location>
        <begin position="1"/>
        <end position="15"/>
    </location>
</feature>
<proteinExistence type="predicted"/>
<keyword evidence="3" id="KW-1185">Reference proteome</keyword>
<comment type="caution">
    <text evidence="2">The sequence shown here is derived from an EMBL/GenBank/DDBJ whole genome shotgun (WGS) entry which is preliminary data.</text>
</comment>
<name>S9UZG7_9TRYP</name>
<evidence type="ECO:0000256" key="1">
    <source>
        <dbReference type="SAM" id="MobiDB-lite"/>
    </source>
</evidence>